<dbReference type="EMBL" id="BHZE01000010">
    <property type="protein sequence ID" value="GCD77718.1"/>
    <property type="molecule type" value="Genomic_DNA"/>
</dbReference>
<dbReference type="GO" id="GO:0072344">
    <property type="term" value="P:rescue of stalled ribosome"/>
    <property type="evidence" value="ECO:0007669"/>
    <property type="project" value="UniProtKB-UniRule"/>
</dbReference>
<dbReference type="PROSITE" id="PS01196">
    <property type="entry name" value="PEPT_TRNA_HYDROL_2"/>
    <property type="match status" value="1"/>
</dbReference>
<evidence type="ECO:0000313" key="11">
    <source>
        <dbReference type="Proteomes" id="UP000286715"/>
    </source>
</evidence>
<comment type="catalytic activity">
    <reaction evidence="7 8">
        <text>an N-acyl-L-alpha-aminoacyl-tRNA + H2O = an N-acyl-L-amino acid + a tRNA + H(+)</text>
        <dbReference type="Rhea" id="RHEA:54448"/>
        <dbReference type="Rhea" id="RHEA-COMP:10123"/>
        <dbReference type="Rhea" id="RHEA-COMP:13883"/>
        <dbReference type="ChEBI" id="CHEBI:15377"/>
        <dbReference type="ChEBI" id="CHEBI:15378"/>
        <dbReference type="ChEBI" id="CHEBI:59874"/>
        <dbReference type="ChEBI" id="CHEBI:78442"/>
        <dbReference type="ChEBI" id="CHEBI:138191"/>
        <dbReference type="EC" id="3.1.1.29"/>
    </reaction>
</comment>
<feature type="binding site" evidence="7">
    <location>
        <position position="16"/>
    </location>
    <ligand>
        <name>tRNA</name>
        <dbReference type="ChEBI" id="CHEBI:17843"/>
    </ligand>
</feature>
<dbReference type="GO" id="GO:0006515">
    <property type="term" value="P:protein quality control for misfolded or incompletely synthesized proteins"/>
    <property type="evidence" value="ECO:0007669"/>
    <property type="project" value="UniProtKB-UniRule"/>
</dbReference>
<dbReference type="RefSeq" id="WP_124397784.1">
    <property type="nucleotide sequence ID" value="NZ_BHZE01000010.1"/>
</dbReference>
<comment type="similarity">
    <text evidence="5 7 9">Belongs to the PTH family.</text>
</comment>
<protein>
    <recommendedName>
        <fullName evidence="6 7">Peptidyl-tRNA hydrolase</fullName>
        <shortName evidence="7">Pth</shortName>
        <ecNumber evidence="1 7">3.1.1.29</ecNumber>
    </recommendedName>
</protein>
<comment type="subcellular location">
    <subcellularLocation>
        <location evidence="7">Cytoplasm</location>
    </subcellularLocation>
</comment>
<feature type="binding site" evidence="7">
    <location>
        <position position="65"/>
    </location>
    <ligand>
        <name>tRNA</name>
        <dbReference type="ChEBI" id="CHEBI:17843"/>
    </ligand>
</feature>
<dbReference type="InterPro" id="IPR018171">
    <property type="entry name" value="Pept_tRNA_hydro_CS"/>
</dbReference>
<organism evidence="10 11">
    <name type="scientific">Thermaurantimonas aggregans</name>
    <dbReference type="NCBI Taxonomy" id="2173829"/>
    <lineage>
        <taxon>Bacteria</taxon>
        <taxon>Pseudomonadati</taxon>
        <taxon>Bacteroidota</taxon>
        <taxon>Flavobacteriia</taxon>
        <taxon>Flavobacteriales</taxon>
        <taxon>Schleiferiaceae</taxon>
        <taxon>Thermaurantimonas</taxon>
    </lineage>
</organism>
<proteinExistence type="inferred from homology"/>
<comment type="function">
    <text evidence="7">Hydrolyzes ribosome-free peptidyl-tRNAs (with 1 or more amino acids incorporated), which drop off the ribosome during protein synthesis, or as a result of ribosome stalling.</text>
</comment>
<dbReference type="FunFam" id="3.40.50.1470:FF:000001">
    <property type="entry name" value="Peptidyl-tRNA hydrolase"/>
    <property type="match status" value="1"/>
</dbReference>
<keyword evidence="11" id="KW-1185">Reference proteome</keyword>
<evidence type="ECO:0000256" key="8">
    <source>
        <dbReference type="RuleBase" id="RU000673"/>
    </source>
</evidence>
<sequence length="189" mass="21046">MKKYLIAGLGNIGSEYVFTRHNIGFMTLDRLAHRSGVPFSLQRHAYVGQYTLKGNQIILIKPTTYMNLSGKAVHYWLEAEKIPIENLLVVTDDIALPFGTLRLRIKGSPAGHNGLKNIDEWLNTQQYARLRVGIGNDFPKGKQVEYVLGRFTDAQTLELPALLDRAADCVESFVLAGAHATMNKFNSVG</sequence>
<dbReference type="InterPro" id="IPR001328">
    <property type="entry name" value="Pept_tRNA_hydro"/>
</dbReference>
<feature type="site" description="Stabilizes the basic form of H active site to accept a proton" evidence="7">
    <location>
        <position position="92"/>
    </location>
</feature>
<comment type="caution">
    <text evidence="10">The sequence shown here is derived from an EMBL/GenBank/DDBJ whole genome shotgun (WGS) entry which is preliminary data.</text>
</comment>
<dbReference type="Pfam" id="PF01195">
    <property type="entry name" value="Pept_tRNA_hydro"/>
    <property type="match status" value="1"/>
</dbReference>
<feature type="binding site" evidence="7">
    <location>
        <position position="113"/>
    </location>
    <ligand>
        <name>tRNA</name>
        <dbReference type="ChEBI" id="CHEBI:17843"/>
    </ligand>
</feature>
<dbReference type="GO" id="GO:0004045">
    <property type="term" value="F:peptidyl-tRNA hydrolase activity"/>
    <property type="evidence" value="ECO:0007669"/>
    <property type="project" value="UniProtKB-UniRule"/>
</dbReference>
<evidence type="ECO:0000256" key="3">
    <source>
        <dbReference type="ARBA" id="ARBA00022801"/>
    </source>
</evidence>
<evidence type="ECO:0000256" key="9">
    <source>
        <dbReference type="RuleBase" id="RU004320"/>
    </source>
</evidence>
<name>A0A401XL45_9FLAO</name>
<dbReference type="OrthoDB" id="9800507at2"/>
<evidence type="ECO:0000256" key="6">
    <source>
        <dbReference type="ARBA" id="ARBA00050038"/>
    </source>
</evidence>
<evidence type="ECO:0000256" key="5">
    <source>
        <dbReference type="ARBA" id="ARBA00038063"/>
    </source>
</evidence>
<keyword evidence="7" id="KW-0963">Cytoplasm</keyword>
<keyword evidence="2 7" id="KW-0820">tRNA-binding</keyword>
<dbReference type="PROSITE" id="PS01195">
    <property type="entry name" value="PEPT_TRNA_HYDROL_1"/>
    <property type="match status" value="1"/>
</dbReference>
<evidence type="ECO:0000256" key="7">
    <source>
        <dbReference type="HAMAP-Rule" id="MF_00083"/>
    </source>
</evidence>
<reference evidence="10 11" key="1">
    <citation type="submission" date="2018-11" db="EMBL/GenBank/DDBJ databases">
        <title>Schleiferia aggregans sp. nov., a moderately thermophilic heterotrophic bacterium isolated from microbial mats at a terrestrial hot spring.</title>
        <authorList>
            <person name="Iino T."/>
            <person name="Ohkuma M."/>
            <person name="Haruta S."/>
        </authorList>
    </citation>
    <scope>NUCLEOTIDE SEQUENCE [LARGE SCALE GENOMIC DNA]</scope>
    <source>
        <strain evidence="10 11">LA</strain>
    </source>
</reference>
<comment type="function">
    <text evidence="7">Catalyzes the release of premature peptidyl moieties from peptidyl-tRNA molecules trapped in stalled 50S ribosomal subunits, and thus maintains levels of free tRNAs and 50S ribosomes.</text>
</comment>
<feature type="active site" description="Proton acceptor" evidence="7">
    <location>
        <position position="21"/>
    </location>
</feature>
<dbReference type="Gene3D" id="3.40.50.1470">
    <property type="entry name" value="Peptidyl-tRNA hydrolase"/>
    <property type="match status" value="1"/>
</dbReference>
<dbReference type="NCBIfam" id="TIGR00447">
    <property type="entry name" value="pth"/>
    <property type="match status" value="1"/>
</dbReference>
<feature type="binding site" evidence="7">
    <location>
        <position position="67"/>
    </location>
    <ligand>
        <name>tRNA</name>
        <dbReference type="ChEBI" id="CHEBI:17843"/>
    </ligand>
</feature>
<evidence type="ECO:0000256" key="1">
    <source>
        <dbReference type="ARBA" id="ARBA00013260"/>
    </source>
</evidence>
<evidence type="ECO:0000313" key="10">
    <source>
        <dbReference type="EMBL" id="GCD77718.1"/>
    </source>
</evidence>
<evidence type="ECO:0000256" key="2">
    <source>
        <dbReference type="ARBA" id="ARBA00022555"/>
    </source>
</evidence>
<feature type="site" description="Discriminates between blocked and unblocked aminoacyl-tRNA" evidence="7">
    <location>
        <position position="11"/>
    </location>
</feature>
<dbReference type="PANTHER" id="PTHR17224:SF1">
    <property type="entry name" value="PEPTIDYL-TRNA HYDROLASE"/>
    <property type="match status" value="1"/>
</dbReference>
<dbReference type="EC" id="3.1.1.29" evidence="1 7"/>
<dbReference type="GO" id="GO:0000049">
    <property type="term" value="F:tRNA binding"/>
    <property type="evidence" value="ECO:0007669"/>
    <property type="project" value="UniProtKB-UniRule"/>
</dbReference>
<dbReference type="Proteomes" id="UP000286715">
    <property type="component" value="Unassembled WGS sequence"/>
</dbReference>
<dbReference type="AlphaFoldDB" id="A0A401XL45"/>
<gene>
    <name evidence="7 10" type="primary">pth</name>
    <name evidence="10" type="ORF">JCM31826_12000</name>
</gene>
<dbReference type="HAMAP" id="MF_00083">
    <property type="entry name" value="Pept_tRNA_hydro_bact"/>
    <property type="match status" value="1"/>
</dbReference>
<dbReference type="SUPFAM" id="SSF53178">
    <property type="entry name" value="Peptidyl-tRNA hydrolase-like"/>
    <property type="match status" value="1"/>
</dbReference>
<comment type="subunit">
    <text evidence="7">Monomer.</text>
</comment>
<dbReference type="PANTHER" id="PTHR17224">
    <property type="entry name" value="PEPTIDYL-TRNA HYDROLASE"/>
    <property type="match status" value="1"/>
</dbReference>
<dbReference type="GO" id="GO:0005737">
    <property type="term" value="C:cytoplasm"/>
    <property type="evidence" value="ECO:0007669"/>
    <property type="project" value="UniProtKB-SubCell"/>
</dbReference>
<dbReference type="CDD" id="cd00462">
    <property type="entry name" value="PTH"/>
    <property type="match status" value="1"/>
</dbReference>
<dbReference type="InterPro" id="IPR036416">
    <property type="entry name" value="Pept_tRNA_hydro_sf"/>
</dbReference>
<accession>A0A401XL45</accession>
<keyword evidence="4 7" id="KW-0694">RNA-binding</keyword>
<evidence type="ECO:0000256" key="4">
    <source>
        <dbReference type="ARBA" id="ARBA00022884"/>
    </source>
</evidence>
<keyword evidence="3 7" id="KW-0378">Hydrolase</keyword>